<dbReference type="KEGG" id="dac:Daci_3093"/>
<organism evidence="1 2">
    <name type="scientific">Delftia acidovorans (strain DSM 14801 / SPH-1)</name>
    <dbReference type="NCBI Taxonomy" id="398578"/>
    <lineage>
        <taxon>Bacteria</taxon>
        <taxon>Pseudomonadati</taxon>
        <taxon>Pseudomonadota</taxon>
        <taxon>Betaproteobacteria</taxon>
        <taxon>Burkholderiales</taxon>
        <taxon>Comamonadaceae</taxon>
        <taxon>Delftia</taxon>
    </lineage>
</organism>
<reference evidence="1 2" key="1">
    <citation type="journal article" date="2004" name="Appl. Environ. Microbiol.">
        <title>Mineralization of individual congeners of linear alkylbenzenesulfonate by defined pairs of heterotrophic bacteria.</title>
        <authorList>
            <person name="Schleheck D."/>
            <person name="Knepper T.P."/>
            <person name="Fischer K."/>
            <person name="Cook A.M."/>
        </authorList>
    </citation>
    <scope>NUCLEOTIDE SEQUENCE [LARGE SCALE GENOMIC DNA]</scope>
    <source>
        <strain evidence="2">DSM 14801 / SPH-1</strain>
    </source>
</reference>
<dbReference type="Pfam" id="PF02810">
    <property type="entry name" value="SEC-C"/>
    <property type="match status" value="1"/>
</dbReference>
<dbReference type="AlphaFoldDB" id="A9BU16"/>
<dbReference type="InterPro" id="IPR004027">
    <property type="entry name" value="SEC_C_motif"/>
</dbReference>
<name>A9BU16_DELAS</name>
<dbReference type="Gene3D" id="3.10.450.50">
    <property type="match status" value="1"/>
</dbReference>
<dbReference type="eggNOG" id="COG3318">
    <property type="taxonomic scope" value="Bacteria"/>
</dbReference>
<dbReference type="Proteomes" id="UP000000784">
    <property type="component" value="Chromosome"/>
</dbReference>
<evidence type="ECO:0000313" key="2">
    <source>
        <dbReference type="Proteomes" id="UP000000784"/>
    </source>
</evidence>
<dbReference type="Pfam" id="PF03695">
    <property type="entry name" value="UPF0149"/>
    <property type="match status" value="1"/>
</dbReference>
<dbReference type="HOGENOM" id="CLU_078487_1_1_4"/>
<keyword evidence="2" id="KW-1185">Reference proteome</keyword>
<dbReference type="PANTHER" id="PTHR33747">
    <property type="entry name" value="UPF0225 PROTEIN SCO1677"/>
    <property type="match status" value="1"/>
</dbReference>
<dbReference type="EMBL" id="CP000884">
    <property type="protein sequence ID" value="ABX35731.1"/>
    <property type="molecule type" value="Genomic_DNA"/>
</dbReference>
<protein>
    <submittedName>
        <fullName evidence="1">YecA family protein</fullName>
    </submittedName>
</protein>
<dbReference type="InterPro" id="IPR011978">
    <property type="entry name" value="YgfB-like"/>
</dbReference>
<proteinExistence type="predicted"/>
<sequence>MPVAAMNVLSAWCGLRRARIWVSAAFHIQLMTDPFAPLSEEEFEELDHFLLFGIDTEEGMTMDMVDGFLHAIAVGPTTVHPKQWLPKIWGTKEMMPPMGSIEELNHMLGLVMRHFNTIIAGLGDDPREISPCWSTMAYDGDEREYDDAESWAYGFVQGMRLCWKDWQPLLSTPQGQAWFRPIALLGEDDYSVDQDELTRTPAMRSELAQQIPPAVLDMHAHWLPLRLAVYQREVAKSMQPKVGRNDPCPCGSGAKFKKCCGAAADLH</sequence>
<dbReference type="NCBIfam" id="TIGR02292">
    <property type="entry name" value="ygfB_yecA"/>
    <property type="match status" value="1"/>
</dbReference>
<evidence type="ECO:0000313" key="1">
    <source>
        <dbReference type="EMBL" id="ABX35731.1"/>
    </source>
</evidence>
<dbReference type="eggNOG" id="COG3012">
    <property type="taxonomic scope" value="Bacteria"/>
</dbReference>
<gene>
    <name evidence="1" type="ordered locus">Daci_3093</name>
</gene>
<dbReference type="Gene3D" id="1.20.120.740">
    <property type="entry name" value="YgfB uncharacterised protein family UPF0149, PF03695"/>
    <property type="match status" value="1"/>
</dbReference>
<reference evidence="2" key="2">
    <citation type="submission" date="2007-11" db="EMBL/GenBank/DDBJ databases">
        <title>Complete sequence of Delftia acidovorans DSM 14801 / SPH-1.</title>
        <authorList>
            <person name="Copeland A."/>
            <person name="Lucas S."/>
            <person name="Lapidus A."/>
            <person name="Barry K."/>
            <person name="Glavina del Rio T."/>
            <person name="Dalin E."/>
            <person name="Tice H."/>
            <person name="Pitluck S."/>
            <person name="Lowry S."/>
            <person name="Clum A."/>
            <person name="Schmutz J."/>
            <person name="Larimer F."/>
            <person name="Land M."/>
            <person name="Hauser L."/>
            <person name="Kyrpides N."/>
            <person name="Kim E."/>
            <person name="Schleheck D."/>
            <person name="Richardson P."/>
        </authorList>
    </citation>
    <scope>NUCLEOTIDE SEQUENCE [LARGE SCALE GENOMIC DNA]</scope>
    <source>
        <strain evidence="2">DSM 14801 / SPH-1</strain>
    </source>
</reference>
<accession>A9BU16</accession>
<dbReference type="InterPro" id="IPR036255">
    <property type="entry name" value="YgfB-like_sf"/>
</dbReference>
<dbReference type="SUPFAM" id="SSF101327">
    <property type="entry name" value="YgfB-like"/>
    <property type="match status" value="1"/>
</dbReference>
<dbReference type="PANTHER" id="PTHR33747:SF1">
    <property type="entry name" value="ADENYLATE CYCLASE-ASSOCIATED CAP C-TERMINAL DOMAIN-CONTAINING PROTEIN"/>
    <property type="match status" value="1"/>
</dbReference>
<dbReference type="SUPFAM" id="SSF103642">
    <property type="entry name" value="Sec-C motif"/>
    <property type="match status" value="1"/>
</dbReference>